<dbReference type="Pfam" id="PF07228">
    <property type="entry name" value="SpoIIE"/>
    <property type="match status" value="1"/>
</dbReference>
<evidence type="ECO:0000256" key="1">
    <source>
        <dbReference type="ARBA" id="ARBA00004141"/>
    </source>
</evidence>
<gene>
    <name evidence="9" type="ORF">KMW28_06770</name>
</gene>
<dbReference type="PANTHER" id="PTHR43156">
    <property type="entry name" value="STAGE II SPORULATION PROTEIN E-RELATED"/>
    <property type="match status" value="1"/>
</dbReference>
<evidence type="ECO:0000256" key="5">
    <source>
        <dbReference type="ARBA" id="ARBA00023136"/>
    </source>
</evidence>
<dbReference type="EMBL" id="CP076132">
    <property type="protein sequence ID" value="QWG03280.1"/>
    <property type="molecule type" value="Genomic_DNA"/>
</dbReference>
<evidence type="ECO:0000256" key="3">
    <source>
        <dbReference type="ARBA" id="ARBA00022801"/>
    </source>
</evidence>
<dbReference type="InterPro" id="IPR052016">
    <property type="entry name" value="Bact_Sigma-Reg"/>
</dbReference>
<feature type="transmembrane region" description="Helical" evidence="7">
    <location>
        <begin position="186"/>
        <end position="210"/>
    </location>
</feature>
<comment type="subcellular location">
    <subcellularLocation>
        <location evidence="1">Membrane</location>
        <topology evidence="1">Multi-pass membrane protein</topology>
    </subcellularLocation>
</comment>
<feature type="domain" description="PPM-type phosphatase" evidence="8">
    <location>
        <begin position="328"/>
        <end position="551"/>
    </location>
</feature>
<keyword evidence="5 7" id="KW-0472">Membrane</keyword>
<reference evidence="9 10" key="1">
    <citation type="submission" date="2021-05" db="EMBL/GenBank/DDBJ databases">
        <title>Comparative genomic studies on the polysaccharide-degrading batcterial strains of the Flammeovirga genus.</title>
        <authorList>
            <person name="Zewei F."/>
            <person name="Zheng Z."/>
            <person name="Yu L."/>
            <person name="Ruyue G."/>
            <person name="Yanhong M."/>
            <person name="Yuanyuan C."/>
            <person name="Jingyan G."/>
            <person name="Wenjun H."/>
        </authorList>
    </citation>
    <scope>NUCLEOTIDE SEQUENCE [LARGE SCALE GENOMIC DNA]</scope>
    <source>
        <strain evidence="9 10">NBRC:100898</strain>
    </source>
</reference>
<dbReference type="InterPro" id="IPR036457">
    <property type="entry name" value="PPM-type-like_dom_sf"/>
</dbReference>
<dbReference type="InterPro" id="IPR001932">
    <property type="entry name" value="PPM-type_phosphatase-like_dom"/>
</dbReference>
<sequence length="551" mass="63162">MNYQKSPKKRLTTSYVIALSLIALLSIASQVVIRTVLAKQEKDARVINISGRQRMLSQKISKMALQLETAKSESQFAELKSEFIEVIELWSSSHHGLKERSEEMDLQGENSETVTKMFEGIAVNYESIFDASNKILEFESPDGIEEYVNIILQNEASFLRQMNVITFQYDHESTSRIKEVENIETILLAITLISILLEAFFIFRPAVAAIDKFLNETMQRGLALKEAHQSLLTSNLEKETVEKELFEQLQMNHNMQLSYNKDLEDKIEERTREIEDQKEEILQQSNELLEQNEVVSKVNKKLTDSISYAKKLQQSIFSKREDILEQFVDGFIIDKPRDIISGDFYWYYSKDDIRFIVVADCTGHGVSAAFMTIIGNLLLNDIVVNQKVVSPKEILNFLDMELYALMNLKNVEKISDGMDIGLVTINSEKREIEFVGAKRPLYVASGNEDVKKIEGSKSTIGYHTKDTKKEFEPTLLTYQKGDRLYLVTDGFQDQFGGNNESKFLQKRFIDALNRTNGFDMIKQKKVLEGVFDKWKGSNEQTDDVLVLGVEL</sequence>
<evidence type="ECO:0000256" key="6">
    <source>
        <dbReference type="SAM" id="Coils"/>
    </source>
</evidence>
<dbReference type="AlphaFoldDB" id="A0AAX1N736"/>
<keyword evidence="6" id="KW-0175">Coiled coil</keyword>
<protein>
    <submittedName>
        <fullName evidence="9">SpoIIE family protein phosphatase</fullName>
    </submittedName>
</protein>
<dbReference type="SMART" id="SM00331">
    <property type="entry name" value="PP2C_SIG"/>
    <property type="match status" value="1"/>
</dbReference>
<dbReference type="Pfam" id="PF13675">
    <property type="entry name" value="PilJ"/>
    <property type="match status" value="1"/>
</dbReference>
<keyword evidence="3" id="KW-0378">Hydrolase</keyword>
<keyword evidence="2 7" id="KW-0812">Transmembrane</keyword>
<evidence type="ECO:0000256" key="2">
    <source>
        <dbReference type="ARBA" id="ARBA00022692"/>
    </source>
</evidence>
<accession>A0AAX1N736</accession>
<name>A0AAX1N736_9BACT</name>
<proteinExistence type="predicted"/>
<dbReference type="KEGG" id="fya:KMW28_06770"/>
<keyword evidence="4 7" id="KW-1133">Transmembrane helix</keyword>
<evidence type="ECO:0000313" key="9">
    <source>
        <dbReference type="EMBL" id="QWG03280.1"/>
    </source>
</evidence>
<evidence type="ECO:0000256" key="4">
    <source>
        <dbReference type="ARBA" id="ARBA00022989"/>
    </source>
</evidence>
<dbReference type="Proteomes" id="UP000678679">
    <property type="component" value="Chromosome 1"/>
</dbReference>
<organism evidence="9 10">
    <name type="scientific">Flammeovirga yaeyamensis</name>
    <dbReference type="NCBI Taxonomy" id="367791"/>
    <lineage>
        <taxon>Bacteria</taxon>
        <taxon>Pseudomonadati</taxon>
        <taxon>Bacteroidota</taxon>
        <taxon>Cytophagia</taxon>
        <taxon>Cytophagales</taxon>
        <taxon>Flammeovirgaceae</taxon>
        <taxon>Flammeovirga</taxon>
    </lineage>
</organism>
<dbReference type="InterPro" id="IPR029095">
    <property type="entry name" value="NarX-like_N"/>
</dbReference>
<evidence type="ECO:0000256" key="7">
    <source>
        <dbReference type="SAM" id="Phobius"/>
    </source>
</evidence>
<dbReference type="RefSeq" id="WP_169664050.1">
    <property type="nucleotide sequence ID" value="NZ_CP076132.1"/>
</dbReference>
<keyword evidence="10" id="KW-1185">Reference proteome</keyword>
<dbReference type="Gene3D" id="3.60.40.10">
    <property type="entry name" value="PPM-type phosphatase domain"/>
    <property type="match status" value="1"/>
</dbReference>
<evidence type="ECO:0000259" key="8">
    <source>
        <dbReference type="SMART" id="SM00331"/>
    </source>
</evidence>
<dbReference type="PANTHER" id="PTHR43156:SF9">
    <property type="entry name" value="HAMP DOMAIN-CONTAINING PROTEIN"/>
    <property type="match status" value="1"/>
</dbReference>
<feature type="coiled-coil region" evidence="6">
    <location>
        <begin position="260"/>
        <end position="294"/>
    </location>
</feature>
<evidence type="ECO:0000313" key="10">
    <source>
        <dbReference type="Proteomes" id="UP000678679"/>
    </source>
</evidence>
<dbReference type="GO" id="GO:0016020">
    <property type="term" value="C:membrane"/>
    <property type="evidence" value="ECO:0007669"/>
    <property type="project" value="UniProtKB-SubCell"/>
</dbReference>
<dbReference type="GO" id="GO:0016791">
    <property type="term" value="F:phosphatase activity"/>
    <property type="evidence" value="ECO:0007669"/>
    <property type="project" value="TreeGrafter"/>
</dbReference>